<dbReference type="Proteomes" id="UP000215155">
    <property type="component" value="Unassembled WGS sequence"/>
</dbReference>
<name>A0AA91TIQ7_9BACT</name>
<proteinExistence type="predicted"/>
<organism evidence="1 2">
    <name type="scientific">Segatella copri</name>
    <dbReference type="NCBI Taxonomy" id="165179"/>
    <lineage>
        <taxon>Bacteria</taxon>
        <taxon>Pseudomonadati</taxon>
        <taxon>Bacteroidota</taxon>
        <taxon>Bacteroidia</taxon>
        <taxon>Bacteroidales</taxon>
        <taxon>Prevotellaceae</taxon>
        <taxon>Segatella</taxon>
    </lineage>
</organism>
<sequence length="77" mass="8857">MDENFVTFDKIFVYGRKKNKDTKIASLLFLSKIRQEIGYRLAVERIHPLGQLVHITRTGDELAALIIKPVGTVWIMV</sequence>
<evidence type="ECO:0000313" key="2">
    <source>
        <dbReference type="Proteomes" id="UP000215155"/>
    </source>
</evidence>
<comment type="caution">
    <text evidence="1">The sequence shown here is derived from an EMBL/GenBank/DDBJ whole genome shotgun (WGS) entry which is preliminary data.</text>
</comment>
<dbReference type="EMBL" id="NMPZ01000015">
    <property type="protein sequence ID" value="OXL43595.1"/>
    <property type="molecule type" value="Genomic_DNA"/>
</dbReference>
<evidence type="ECO:0000313" key="1">
    <source>
        <dbReference type="EMBL" id="OXL43595.1"/>
    </source>
</evidence>
<reference evidence="1 2" key="1">
    <citation type="submission" date="2017-07" db="EMBL/GenBank/DDBJ databases">
        <title>Draft genome sequence of Prevotella copri isolated from the gut of healthy adult Indian.</title>
        <authorList>
            <person name="Das B."/>
            <person name="Bag S."/>
            <person name="Ghosh T.S."/>
        </authorList>
    </citation>
    <scope>NUCLEOTIDE SEQUENCE [LARGE SCALE GENOMIC DNA]</scope>
    <source>
        <strain evidence="1 2">Indica</strain>
    </source>
</reference>
<accession>A0AA91TIQ7</accession>
<dbReference type="AlphaFoldDB" id="A0AA91TIQ7"/>
<protein>
    <submittedName>
        <fullName evidence="1">Uncharacterized protein</fullName>
    </submittedName>
</protein>
<gene>
    <name evidence="1" type="ORF">CFT61_10005</name>
</gene>